<gene>
    <name evidence="2" type="ORF">LTR62_002714</name>
</gene>
<evidence type="ECO:0000313" key="3">
    <source>
        <dbReference type="Proteomes" id="UP001310890"/>
    </source>
</evidence>
<organism evidence="2 3">
    <name type="scientific">Meristemomyces frigidus</name>
    <dbReference type="NCBI Taxonomy" id="1508187"/>
    <lineage>
        <taxon>Eukaryota</taxon>
        <taxon>Fungi</taxon>
        <taxon>Dikarya</taxon>
        <taxon>Ascomycota</taxon>
        <taxon>Pezizomycotina</taxon>
        <taxon>Dothideomycetes</taxon>
        <taxon>Dothideomycetidae</taxon>
        <taxon>Mycosphaerellales</taxon>
        <taxon>Teratosphaeriaceae</taxon>
        <taxon>Meristemomyces</taxon>
    </lineage>
</organism>
<dbReference type="SUPFAM" id="SSF56112">
    <property type="entry name" value="Protein kinase-like (PK-like)"/>
    <property type="match status" value="1"/>
</dbReference>
<dbReference type="AlphaFoldDB" id="A0AAN7TFH2"/>
<proteinExistence type="predicted"/>
<name>A0AAN7TFH2_9PEZI</name>
<dbReference type="CDD" id="cd00180">
    <property type="entry name" value="PKc"/>
    <property type="match status" value="1"/>
</dbReference>
<accession>A0AAN7TFH2</accession>
<dbReference type="InterPro" id="IPR000719">
    <property type="entry name" value="Prot_kinase_dom"/>
</dbReference>
<dbReference type="InterPro" id="IPR051681">
    <property type="entry name" value="Ser/Thr_Kinases-Pseudokinases"/>
</dbReference>
<dbReference type="InterPro" id="IPR011009">
    <property type="entry name" value="Kinase-like_dom_sf"/>
</dbReference>
<feature type="domain" description="Protein kinase" evidence="1">
    <location>
        <begin position="5"/>
        <end position="279"/>
    </location>
</feature>
<evidence type="ECO:0000313" key="2">
    <source>
        <dbReference type="EMBL" id="KAK5114144.1"/>
    </source>
</evidence>
<dbReference type="EMBL" id="JAVRRL010000019">
    <property type="protein sequence ID" value="KAK5114144.1"/>
    <property type="molecule type" value="Genomic_DNA"/>
</dbReference>
<dbReference type="GO" id="GO:0004674">
    <property type="term" value="F:protein serine/threonine kinase activity"/>
    <property type="evidence" value="ECO:0007669"/>
    <property type="project" value="TreeGrafter"/>
</dbReference>
<dbReference type="PROSITE" id="PS50011">
    <property type="entry name" value="PROTEIN_KINASE_DOM"/>
    <property type="match status" value="1"/>
</dbReference>
<dbReference type="Gene3D" id="1.10.510.10">
    <property type="entry name" value="Transferase(Phosphotransferase) domain 1"/>
    <property type="match status" value="1"/>
</dbReference>
<reference evidence="2" key="1">
    <citation type="submission" date="2023-08" db="EMBL/GenBank/DDBJ databases">
        <title>Black Yeasts Isolated from many extreme environments.</title>
        <authorList>
            <person name="Coleine C."/>
            <person name="Stajich J.E."/>
            <person name="Selbmann L."/>
        </authorList>
    </citation>
    <scope>NUCLEOTIDE SEQUENCE</scope>
    <source>
        <strain evidence="2">CCFEE 5401</strain>
    </source>
</reference>
<evidence type="ECO:0000259" key="1">
    <source>
        <dbReference type="PROSITE" id="PS50011"/>
    </source>
</evidence>
<protein>
    <recommendedName>
        <fullName evidence="1">Protein kinase domain-containing protein</fullName>
    </recommendedName>
</protein>
<dbReference type="SMART" id="SM00220">
    <property type="entry name" value="S_TKc"/>
    <property type="match status" value="1"/>
</dbReference>
<dbReference type="GO" id="GO:0005524">
    <property type="term" value="F:ATP binding"/>
    <property type="evidence" value="ECO:0007669"/>
    <property type="project" value="InterPro"/>
</dbReference>
<comment type="caution">
    <text evidence="2">The sequence shown here is derived from an EMBL/GenBank/DDBJ whole genome shotgun (WGS) entry which is preliminary data.</text>
</comment>
<dbReference type="PANTHER" id="PTHR44329">
    <property type="entry name" value="SERINE/THREONINE-PROTEIN KINASE TNNI3K-RELATED"/>
    <property type="match status" value="1"/>
</dbReference>
<dbReference type="Pfam" id="PF00069">
    <property type="entry name" value="Pkinase"/>
    <property type="match status" value="1"/>
</dbReference>
<sequence length="279" mass="32252">MAVNNHVRIVLARGWTSTIYVGDDIDKNRVVKALDREDSVCTRNNIKEEVQQHLQALFKVEQRVYEQIAVPEVWPPSLLRYYGTDTRFPRGLVLERAPGGSMFDHLHTLRALLPARPPAAQILTWARQVAEALHFLHNLGILHCDIHTSNFFLDREQNLKLADFGAASIDGEKPLLLYRRTHQRWIQGSETGEWRKDVSVAAEIFAFGCAVWNIEVMRDPFQVLEDREDGEETVRRLQAREMPETEGLVLRRVVEKCWREGYENMGDVLEDIEAFSQVY</sequence>
<dbReference type="Proteomes" id="UP001310890">
    <property type="component" value="Unassembled WGS sequence"/>
</dbReference>